<dbReference type="AlphaFoldDB" id="A0A5M3Q569"/>
<proteinExistence type="predicted"/>
<gene>
    <name evidence="1" type="ORF">MSSD14B_38790</name>
</gene>
<protein>
    <submittedName>
        <fullName evidence="1">Uncharacterized protein</fullName>
    </submittedName>
</protein>
<evidence type="ECO:0000313" key="1">
    <source>
        <dbReference type="EMBL" id="GBO90211.1"/>
    </source>
</evidence>
<name>A0A5M3Q569_9GAMM</name>
<evidence type="ECO:0000313" key="2">
    <source>
        <dbReference type="Proteomes" id="UP000387223"/>
    </source>
</evidence>
<organism evidence="1 2">
    <name type="scientific">Marinobacter salsuginis</name>
    <dbReference type="NCBI Taxonomy" id="418719"/>
    <lineage>
        <taxon>Bacteria</taxon>
        <taxon>Pseudomonadati</taxon>
        <taxon>Pseudomonadota</taxon>
        <taxon>Gammaproteobacteria</taxon>
        <taxon>Pseudomonadales</taxon>
        <taxon>Marinobacteraceae</taxon>
        <taxon>Marinobacter</taxon>
    </lineage>
</organism>
<dbReference type="Proteomes" id="UP000387223">
    <property type="component" value="Unassembled WGS sequence"/>
</dbReference>
<sequence length="81" mass="9032">MVLKPWYTPLGPGGDAEVIVRRILDPADDSNTAFVDGHAPQHVIESWRWFLRVQDIHGGSTHFLAPYTIDSATLVESDTDE</sequence>
<comment type="caution">
    <text evidence="1">The sequence shown here is derived from an EMBL/GenBank/DDBJ whole genome shotgun (WGS) entry which is preliminary data.</text>
</comment>
<accession>A0A5M3Q569</accession>
<dbReference type="EMBL" id="BGZI01000035">
    <property type="protein sequence ID" value="GBO90211.1"/>
    <property type="molecule type" value="Genomic_DNA"/>
</dbReference>
<reference evidence="1 2" key="1">
    <citation type="journal article" date="2019" name="J. Gen. Appl. Microbiol.">
        <title>Aerobic degradation of cis-dichloroethene by the marine bacterium Marinobacter salsuginis strain 5N-3.</title>
        <authorList>
            <person name="Inoue Y."/>
            <person name="Fukunaga Y."/>
            <person name="Katsumata H."/>
            <person name="Ohji S."/>
            <person name="Hosoyama A."/>
            <person name="Mori K."/>
            <person name="Ando K."/>
        </authorList>
    </citation>
    <scope>NUCLEOTIDE SEQUENCE [LARGE SCALE GENOMIC DNA]</scope>
    <source>
        <strain evidence="1 2">NBRC 109114</strain>
    </source>
</reference>